<proteinExistence type="predicted"/>
<reference evidence="1" key="1">
    <citation type="submission" date="2021-01" db="EMBL/GenBank/DDBJ databases">
        <authorList>
            <person name="Sun Q."/>
        </authorList>
    </citation>
    <scope>NUCLEOTIDE SEQUENCE</scope>
    <source>
        <strain evidence="1">YIM B02566</strain>
    </source>
</reference>
<dbReference type="EMBL" id="JAENHL010000006">
    <property type="protein sequence ID" value="MBK1865850.1"/>
    <property type="molecule type" value="Genomic_DNA"/>
</dbReference>
<protein>
    <submittedName>
        <fullName evidence="1">ABC transporter substrate-binding protein</fullName>
    </submittedName>
</protein>
<dbReference type="Proteomes" id="UP000616151">
    <property type="component" value="Unassembled WGS sequence"/>
</dbReference>
<evidence type="ECO:0000313" key="2">
    <source>
        <dbReference type="Proteomes" id="UP000616151"/>
    </source>
</evidence>
<accession>A0ACC5QZL1</accession>
<keyword evidence="2" id="KW-1185">Reference proteome</keyword>
<gene>
    <name evidence="1" type="ORF">JHL16_05765</name>
</gene>
<name>A0ACC5QZL1_9HYPH</name>
<comment type="caution">
    <text evidence="1">The sequence shown here is derived from an EMBL/GenBank/DDBJ whole genome shotgun (WGS) entry which is preliminary data.</text>
</comment>
<organism evidence="1 2">
    <name type="scientific">Taklimakanibacter albus</name>
    <dbReference type="NCBI Taxonomy" id="2800327"/>
    <lineage>
        <taxon>Bacteria</taxon>
        <taxon>Pseudomonadati</taxon>
        <taxon>Pseudomonadota</taxon>
        <taxon>Alphaproteobacteria</taxon>
        <taxon>Hyphomicrobiales</taxon>
        <taxon>Aestuariivirgaceae</taxon>
        <taxon>Taklimakanibacter</taxon>
    </lineage>
</organism>
<sequence length="319" mass="34382">MKKFILVLVALLLAGQAFAEMRQVVDDAGRSVEIPTKPQRIIALHEALLALPLIELGLDVVGVYGRADDGGSQIDVDFIRSVFGDDPALRIAGIGPIGNIDLEKVRALKPDLIIGMGQQQAQVQALSAVAPVYLQATMAGGESGFSIETRLAELLGRQDVFAAKQAGYLARVAEVRGRLPAETRGKTYLAVIVFDQVSAVRDVSGAVQAIRDLGFTPYDWSSRVTSEATPGRGFAVPLSSEEFARLDPDVLIVMNSYLSPDQSPDKIRARLAAIAPGWNRFMRAAREDNIIFLNSAEVATPTIQSALHTLTAFEKWAGQ</sequence>
<evidence type="ECO:0000313" key="1">
    <source>
        <dbReference type="EMBL" id="MBK1865850.1"/>
    </source>
</evidence>